<evidence type="ECO:0000313" key="11">
    <source>
        <dbReference type="EMBL" id="CBS90717.1"/>
    </source>
</evidence>
<dbReference type="InterPro" id="IPR002052">
    <property type="entry name" value="DNA_methylase_N6_adenine_CS"/>
</dbReference>
<dbReference type="GO" id="GO:0005737">
    <property type="term" value="C:cytoplasm"/>
    <property type="evidence" value="ECO:0007669"/>
    <property type="project" value="TreeGrafter"/>
</dbReference>
<keyword evidence="6" id="KW-0238">DNA-binding</keyword>
<keyword evidence="12" id="KW-1185">Reference proteome</keyword>
<keyword evidence="2 11" id="KW-0489">Methyltransferase</keyword>
<evidence type="ECO:0000256" key="1">
    <source>
        <dbReference type="ARBA" id="ARBA00006594"/>
    </source>
</evidence>
<geneLocation type="plasmid" evidence="11 12">
    <name>AZO_p4</name>
</geneLocation>
<evidence type="ECO:0000256" key="4">
    <source>
        <dbReference type="ARBA" id="ARBA00022691"/>
    </source>
</evidence>
<dbReference type="InterPro" id="IPR029063">
    <property type="entry name" value="SAM-dependent_MTases_sf"/>
</dbReference>
<dbReference type="HOGENOM" id="CLU_024927_5_1_5"/>
<dbReference type="OrthoDB" id="9800801at2"/>
<evidence type="ECO:0000256" key="2">
    <source>
        <dbReference type="ARBA" id="ARBA00022603"/>
    </source>
</evidence>
<dbReference type="Pfam" id="PF18755">
    <property type="entry name" value="RAMA"/>
    <property type="match status" value="1"/>
</dbReference>
<reference evidence="12" key="1">
    <citation type="journal article" date="2011" name="PLoS Genet.">
        <title>Azospirillum genomes reveal transition of bacteria from aquatic to terrestrial environments.</title>
        <authorList>
            <person name="Wisniewski-Dye F."/>
            <person name="Borziak K."/>
            <person name="Khalsa-Moyers G."/>
            <person name="Alexandre G."/>
            <person name="Sukharnikov L.O."/>
            <person name="Wuichet K."/>
            <person name="Hurst G.B."/>
            <person name="McDonald W.H."/>
            <person name="Robertson J.S."/>
            <person name="Barbe V."/>
            <person name="Calteau A."/>
            <person name="Rouy Z."/>
            <person name="Mangenot S."/>
            <person name="Prigent-Combaret C."/>
            <person name="Normand P."/>
            <person name="Boyer M."/>
            <person name="Siguier P."/>
            <person name="Dessaux Y."/>
            <person name="Elmerich C."/>
            <person name="Condemine G."/>
            <person name="Krishnen G."/>
            <person name="Kennedy I."/>
            <person name="Paterson A.H."/>
            <person name="Gonzalez V."/>
            <person name="Mavingui P."/>
            <person name="Zhulin I.B."/>
        </authorList>
    </citation>
    <scope>NUCLEOTIDE SEQUENCE [LARGE SCALE GENOMIC DNA]</scope>
    <source>
        <strain evidence="12">4B</strain>
    </source>
</reference>
<protein>
    <recommendedName>
        <fullName evidence="8">Methyltransferase</fullName>
        <ecNumber evidence="8">2.1.1.-</ecNumber>
    </recommendedName>
</protein>
<keyword evidence="4" id="KW-0949">S-adenosyl-L-methionine</keyword>
<dbReference type="GO" id="GO:0008170">
    <property type="term" value="F:N-methyltransferase activity"/>
    <property type="evidence" value="ECO:0007669"/>
    <property type="project" value="InterPro"/>
</dbReference>
<gene>
    <name evidence="11" type="primary">ccrM</name>
    <name evidence="11" type="ordered locus">AZOLI_p40329</name>
</gene>
<accession>G7ZG41</accession>
<evidence type="ECO:0000313" key="12">
    <source>
        <dbReference type="Proteomes" id="UP000005667"/>
    </source>
</evidence>
<dbReference type="InterPro" id="IPR001091">
    <property type="entry name" value="RM_Methyltransferase"/>
</dbReference>
<evidence type="ECO:0000259" key="10">
    <source>
        <dbReference type="Pfam" id="PF18755"/>
    </source>
</evidence>
<dbReference type="GO" id="GO:0009007">
    <property type="term" value="F:site-specific DNA-methyltransferase (adenine-specific) activity"/>
    <property type="evidence" value="ECO:0007669"/>
    <property type="project" value="UniProtKB-EC"/>
</dbReference>
<dbReference type="GO" id="GO:0006260">
    <property type="term" value="P:DNA replication"/>
    <property type="evidence" value="ECO:0007669"/>
    <property type="project" value="UniProtKB-KW"/>
</dbReference>
<dbReference type="SUPFAM" id="SSF53335">
    <property type="entry name" value="S-adenosyl-L-methionine-dependent methyltransferases"/>
    <property type="match status" value="2"/>
</dbReference>
<dbReference type="PANTHER" id="PTHR13370:SF3">
    <property type="entry name" value="TRNA (GUANINE(10)-N2)-METHYLTRANSFERASE HOMOLOG"/>
    <property type="match status" value="1"/>
</dbReference>
<evidence type="ECO:0000259" key="9">
    <source>
        <dbReference type="Pfam" id="PF01555"/>
    </source>
</evidence>
<dbReference type="Proteomes" id="UP000005667">
    <property type="component" value="Plasmid AZO_p4"/>
</dbReference>
<name>G7ZG41_AZOL4</name>
<dbReference type="InterPro" id="IPR002941">
    <property type="entry name" value="DNA_methylase_N4/N6"/>
</dbReference>
<keyword evidence="11" id="KW-0614">Plasmid</keyword>
<dbReference type="GO" id="GO:0032259">
    <property type="term" value="P:methylation"/>
    <property type="evidence" value="ECO:0007669"/>
    <property type="project" value="UniProtKB-KW"/>
</dbReference>
<dbReference type="Pfam" id="PF01555">
    <property type="entry name" value="N6_N4_Mtase"/>
    <property type="match status" value="1"/>
</dbReference>
<dbReference type="GO" id="GO:0003677">
    <property type="term" value="F:DNA binding"/>
    <property type="evidence" value="ECO:0007669"/>
    <property type="project" value="UniProtKB-KW"/>
</dbReference>
<keyword evidence="5" id="KW-0235">DNA replication</keyword>
<dbReference type="InterPro" id="IPR040843">
    <property type="entry name" value="RAMA"/>
</dbReference>
<dbReference type="Gene3D" id="3.40.50.150">
    <property type="entry name" value="Vaccinia Virus protein VP39"/>
    <property type="match status" value="1"/>
</dbReference>
<feature type="domain" description="DNA methylase N-4/N-6" evidence="9">
    <location>
        <begin position="50"/>
        <end position="271"/>
    </location>
</feature>
<dbReference type="PROSITE" id="PS00092">
    <property type="entry name" value="N6_MTASE"/>
    <property type="match status" value="1"/>
</dbReference>
<evidence type="ECO:0000256" key="8">
    <source>
        <dbReference type="RuleBase" id="RU362026"/>
    </source>
</evidence>
<comment type="catalytic activity">
    <reaction evidence="7">
        <text>a 2'-deoxyadenosine in DNA + S-adenosyl-L-methionine = an N(6)-methyl-2'-deoxyadenosine in DNA + S-adenosyl-L-homocysteine + H(+)</text>
        <dbReference type="Rhea" id="RHEA:15197"/>
        <dbReference type="Rhea" id="RHEA-COMP:12418"/>
        <dbReference type="Rhea" id="RHEA-COMP:12419"/>
        <dbReference type="ChEBI" id="CHEBI:15378"/>
        <dbReference type="ChEBI" id="CHEBI:57856"/>
        <dbReference type="ChEBI" id="CHEBI:59789"/>
        <dbReference type="ChEBI" id="CHEBI:90615"/>
        <dbReference type="ChEBI" id="CHEBI:90616"/>
        <dbReference type="EC" id="2.1.1.72"/>
    </reaction>
</comment>
<dbReference type="EMBL" id="FQ311872">
    <property type="protein sequence ID" value="CBS90717.1"/>
    <property type="molecule type" value="Genomic_DNA"/>
</dbReference>
<dbReference type="KEGG" id="ali:AZOLI_p40329"/>
<proteinExistence type="inferred from homology"/>
<evidence type="ECO:0000256" key="3">
    <source>
        <dbReference type="ARBA" id="ARBA00022679"/>
    </source>
</evidence>
<evidence type="ECO:0000256" key="7">
    <source>
        <dbReference type="ARBA" id="ARBA00047942"/>
    </source>
</evidence>
<dbReference type="EC" id="2.1.1.-" evidence="8"/>
<dbReference type="REBASE" id="41754">
    <property type="entry name" value="M.Ali4BORF40329P"/>
</dbReference>
<dbReference type="FunFam" id="3.40.50.150:FF:000276">
    <property type="entry name" value="Methyltransferase"/>
    <property type="match status" value="1"/>
</dbReference>
<evidence type="ECO:0000256" key="6">
    <source>
        <dbReference type="ARBA" id="ARBA00023125"/>
    </source>
</evidence>
<comment type="similarity">
    <text evidence="1 8">Belongs to the N(4)/N(6)-methyltransferase family.</text>
</comment>
<dbReference type="AlphaFoldDB" id="G7ZG41"/>
<feature type="domain" description="RAMA" evidence="10">
    <location>
        <begin position="287"/>
        <end position="384"/>
    </location>
</feature>
<dbReference type="PANTHER" id="PTHR13370">
    <property type="entry name" value="RNA METHYLASE-RELATED"/>
    <property type="match status" value="1"/>
</dbReference>
<keyword evidence="3 11" id="KW-0808">Transferase</keyword>
<organism evidence="11 12">
    <name type="scientific">Azospirillum lipoferum (strain 4B)</name>
    <dbReference type="NCBI Taxonomy" id="862719"/>
    <lineage>
        <taxon>Bacteria</taxon>
        <taxon>Pseudomonadati</taxon>
        <taxon>Pseudomonadota</taxon>
        <taxon>Alphaproteobacteria</taxon>
        <taxon>Rhodospirillales</taxon>
        <taxon>Azospirillaceae</taxon>
        <taxon>Azospirillum</taxon>
    </lineage>
</organism>
<dbReference type="PRINTS" id="PR00508">
    <property type="entry name" value="S21N4MTFRASE"/>
</dbReference>
<sequence>MAKKAVDGDSAATHCPAESQFFAGRKMLPENRILVGDCIALMNDLPPASVDLVFADPPYNLQLGGELLRPNHTRVAGVDDEWDKFDDFETYDRFTRDWMTAARRILKPEGSLWVIGSYHNIFRVGATLQNLGFWILNDIVWRKTNPMPNFRGTRFANAHETMIWAARDKDARYRFNYDAMKNLNEDLQMRSDWLLPICSGGERLRDEEGKKTHPTQKPESLLYRVILSSSRPGDVVLDPFFGTGTTGAVAKRLGRKWIGLERDDTYVKAAQARIDAVEEAPEAAILDTPPKRSAPRIPFGWVVERGLLRPGSTLFDQRRRVAARVRADGTLIGSGPRGDHRGSIHQVGAAMAGLPACNGWTFWHYEEGEDLRPIDVLRERIRSEMH</sequence>
<evidence type="ECO:0000256" key="5">
    <source>
        <dbReference type="ARBA" id="ARBA00022705"/>
    </source>
</evidence>